<dbReference type="InterPro" id="IPR036872">
    <property type="entry name" value="CH_dom_sf"/>
</dbReference>
<evidence type="ECO:0000256" key="4">
    <source>
        <dbReference type="ARBA" id="ARBA00022860"/>
    </source>
</evidence>
<proteinExistence type="predicted"/>
<name>I0YYC6_COCSC</name>
<evidence type="ECO:0000313" key="7">
    <source>
        <dbReference type="EMBL" id="EIE23395.1"/>
    </source>
</evidence>
<keyword evidence="8" id="KW-1185">Reference proteome</keyword>
<dbReference type="PANTHER" id="PTHR22706">
    <property type="entry name" value="ASSEMBLY FACTOR FOR SPINDLE MICROTUBULES"/>
    <property type="match status" value="1"/>
</dbReference>
<feature type="region of interest" description="Disordered" evidence="5">
    <location>
        <begin position="43"/>
        <end position="274"/>
    </location>
</feature>
<dbReference type="PROSITE" id="PS50021">
    <property type="entry name" value="CH"/>
    <property type="match status" value="2"/>
</dbReference>
<gene>
    <name evidence="7" type="ORF">COCSUDRAFT_62930</name>
</gene>
<dbReference type="Pfam" id="PF00612">
    <property type="entry name" value="IQ"/>
    <property type="match status" value="13"/>
</dbReference>
<dbReference type="RefSeq" id="XP_005647939.1">
    <property type="nucleotide sequence ID" value="XM_005647882.1"/>
</dbReference>
<evidence type="ECO:0000256" key="3">
    <source>
        <dbReference type="ARBA" id="ARBA00022737"/>
    </source>
</evidence>
<comment type="caution">
    <text evidence="7">The sequence shown here is derived from an EMBL/GenBank/DDBJ whole genome shotgun (WGS) entry which is preliminary data.</text>
</comment>
<sequence>MAGSTATVTSKTSGEAQSIVSSLLQDSNAALFGQADYSSSNWTIQAGRPGAEDAGAAGRKLPALSKKGGLRHGLTLELAGPNVRPQKVPDAESKSTGLPLRGNPEISGSKRAVSSSAPSPSKGIAGSHAHLSTGSGQMRGPATAIASAGSKGKPAATHAEASKARSPQKGPAVDTSKSEGADVASRKRPGLRPSERSVEGIMNAPRPAGKLRLLPRAAQRPAEQREASSRVVIGVRTEPAGQAISSENARSPVTKAPMTARPQRPRAGASAWPETDVSARKTFSFAHKGLWLEKQERAFGVWLNAALAPAPPGGPGGADGETAGTDLAAKRLEARVRGVLWHLYCGDPDLIHVMTRIEERIDEGFLRLKSEEVRMGDMRTKAQVAEVLSAYHPFWLRLGLEIVVGRAVPKQAGVGNRAELDAFARAHFLGDADLALQRAGNRAIVGLHSDDYWVELGQLVLKRFLLLAALLDRAVSWPKPCPKGTPLLFRRGQPTKSSAQAVEKFLRGRMHGEGDVMRHLASLGLRLGYEQDPRTEFEFGISSLAADLRSGVRLLRLTELLTGEAGLVQACHFPAERRSLQLHNAQRAFAALSASDAAGIRRHRPEALVDGDREATLGFLATLLLQFQLPAVLEHRALVAEITRIQAMAPPRDGGRGPASHPVWPLSTAKPKCAAEAATQLLDLLLRWARTVCGRSGVIVRDLAAGSFADGRALCYLVNFYLPWLLPAAHICHVPEQAPADEDDSESHFQRPPWIAVLDEGEQAGPRRAATHRNFELLAVATARLGGVPPMLTADDCCAPGGPHEHAIIGYVGFLCARLLEVSTEERAAHTIQRHWRLSRTRRAGGARAHLHGWIEAARDIQAAWRARRFRAQLAAGPARRAALRHGITRLQALWRGRAPRQLFLCQRAAVAVVRGWRDRRWVLNHITIPAIVQRCLEARQALITLRLHAYMGRHAARAQAIRRGAVQRRAFLRQRAAAVQLQAAWRASVARRALSSARAAAVAVQSAWRRYVARRHLQRMRRICTVIQAAWRCHAQRSRFVAFRSSVVVAQSVARRHAARRRFVALRQTTITAQSLWRGRCVRRMLCTQKAAATLIQACWRRYVQRRSYLQLHVSAICIQAHQRRHMARKHFKRVQWAAAVIQKCHRGASVRQEIARQQAATLRIQAHWRMHACRSRYAQSRRSIVVLQSLARMRSCRQSFLQAKAAAICIQRFVRGAQARGSYVAQRTAAVAIQARFPFLRAGGRPGSGTASAETAHELSPCRQLSDGAWRGAASSHYDPPLSRSRHVAHWRGRQVRLSVARQHRAALTLQKHWRAARLRRIFHADVARIVIAQAAVRRWAARRRFLRLQAASTTLQAAWRGRCARLQARQIRAAIVLQALARGWAVRSTLTKQRRAAVIVQSAWRGGLARRRYTRNRSRVIACQAVALRWLAVRRYRGIRHAAVAVQAAWRGRAGRRLVARIRAAVTLQRHVRGRAVRLRIAAQTAAAVKIQAAWRGCTQRRAFLADLHRIVHVQAAWRGGQQRTQFVRMRAAAVAVQSAWRANRARRLRKHMLAAICIQRHVRGCQLRKSVARMRAAAVVIQAAVRMRIQRNKFLAMLALQRAMKDMYRAARRFARRTAATVKIQALARGFLARCEFRRRLAVKRAREAAAMHIIAPWARTALERCRFLTLRRATLVIQRAYCRRHVRRTQAAVAIQTATRRILAQLHYTRLRRSAICIQARWRGARQRRKAGKPAAAARRRLQVALQMEAAPQSTLAARTAAALHTLQQSFHLSQATFVMAAAKDLQLCVYLSSACAEAFVSGGGASSLVHYMRSCNRSAPHMGLLRDGLSALGHAARRRSLSADVYSAEDAGVDCPSLMAAIMLQHRDHEEVYMSATAILLGAVGCPERAARLGSNGQTLKQLESLGQLLTRKLDMESKYLNRLEGAKGSDVSARDATRKMVAARRQLVSLHRILCAIPGAVPSKELLAAAAEANEGNLHAPRNTIVRDVLKCLHH</sequence>
<organism evidence="7 8">
    <name type="scientific">Coccomyxa subellipsoidea (strain C-169)</name>
    <name type="common">Green microalga</name>
    <dbReference type="NCBI Taxonomy" id="574566"/>
    <lineage>
        <taxon>Eukaryota</taxon>
        <taxon>Viridiplantae</taxon>
        <taxon>Chlorophyta</taxon>
        <taxon>core chlorophytes</taxon>
        <taxon>Trebouxiophyceae</taxon>
        <taxon>Trebouxiophyceae incertae sedis</taxon>
        <taxon>Coccomyxaceae</taxon>
        <taxon>Coccomyxa</taxon>
        <taxon>Coccomyxa subellipsoidea</taxon>
    </lineage>
</organism>
<dbReference type="PANTHER" id="PTHR22706:SF1">
    <property type="entry name" value="ASSEMBLY FACTOR FOR SPINDLE MICROTUBULES"/>
    <property type="match status" value="1"/>
</dbReference>
<dbReference type="InterPro" id="IPR027417">
    <property type="entry name" value="P-loop_NTPase"/>
</dbReference>
<dbReference type="GO" id="GO:0007051">
    <property type="term" value="P:spindle organization"/>
    <property type="evidence" value="ECO:0007669"/>
    <property type="project" value="TreeGrafter"/>
</dbReference>
<dbReference type="GO" id="GO:0005516">
    <property type="term" value="F:calmodulin binding"/>
    <property type="evidence" value="ECO:0007669"/>
    <property type="project" value="UniProtKB-KW"/>
</dbReference>
<dbReference type="GO" id="GO:0000278">
    <property type="term" value="P:mitotic cell cycle"/>
    <property type="evidence" value="ECO:0007669"/>
    <property type="project" value="TreeGrafter"/>
</dbReference>
<keyword evidence="2" id="KW-0963">Cytoplasm</keyword>
<accession>I0YYC6</accession>
<feature type="domain" description="Calponin-homology (CH)" evidence="6">
    <location>
        <begin position="510"/>
        <end position="628"/>
    </location>
</feature>
<comment type="subcellular location">
    <subcellularLocation>
        <location evidence="1">Cytoplasm</location>
    </subcellularLocation>
</comment>
<dbReference type="PROSITE" id="PS50096">
    <property type="entry name" value="IQ"/>
    <property type="match status" value="18"/>
</dbReference>
<dbReference type="Gene3D" id="1.20.5.190">
    <property type="match status" value="9"/>
</dbReference>
<dbReference type="STRING" id="574566.I0YYC6"/>
<dbReference type="Gene3D" id="1.10.418.10">
    <property type="entry name" value="Calponin-like domain"/>
    <property type="match status" value="2"/>
</dbReference>
<dbReference type="InterPro" id="IPR051185">
    <property type="entry name" value="ASPM"/>
</dbReference>
<evidence type="ECO:0000256" key="2">
    <source>
        <dbReference type="ARBA" id="ARBA00022490"/>
    </source>
</evidence>
<keyword evidence="4" id="KW-0112">Calmodulin-binding</keyword>
<dbReference type="OrthoDB" id="2148418at2759"/>
<dbReference type="GO" id="GO:0000922">
    <property type="term" value="C:spindle pole"/>
    <property type="evidence" value="ECO:0007669"/>
    <property type="project" value="TreeGrafter"/>
</dbReference>
<dbReference type="GO" id="GO:0051295">
    <property type="term" value="P:establishment of meiotic spindle localization"/>
    <property type="evidence" value="ECO:0007669"/>
    <property type="project" value="TreeGrafter"/>
</dbReference>
<dbReference type="eggNOG" id="KOG0165">
    <property type="taxonomic scope" value="Eukaryota"/>
</dbReference>
<evidence type="ECO:0000256" key="5">
    <source>
        <dbReference type="SAM" id="MobiDB-lite"/>
    </source>
</evidence>
<dbReference type="KEGG" id="csl:COCSUDRAFT_62930"/>
<dbReference type="CDD" id="cd21224">
    <property type="entry name" value="CH_ASPM_rpt2"/>
    <property type="match status" value="1"/>
</dbReference>
<dbReference type="Proteomes" id="UP000007264">
    <property type="component" value="Unassembled WGS sequence"/>
</dbReference>
<dbReference type="SUPFAM" id="SSF47576">
    <property type="entry name" value="Calponin-homology domain, CH-domain"/>
    <property type="match status" value="1"/>
</dbReference>
<reference evidence="7 8" key="1">
    <citation type="journal article" date="2012" name="Genome Biol.">
        <title>The genome of the polar eukaryotic microalga coccomyxa subellipsoidea reveals traits of cold adaptation.</title>
        <authorList>
            <person name="Blanc G."/>
            <person name="Agarkova I."/>
            <person name="Grimwood J."/>
            <person name="Kuo A."/>
            <person name="Brueggeman A."/>
            <person name="Dunigan D."/>
            <person name="Gurnon J."/>
            <person name="Ladunga I."/>
            <person name="Lindquist E."/>
            <person name="Lucas S."/>
            <person name="Pangilinan J."/>
            <person name="Proschold T."/>
            <person name="Salamov A."/>
            <person name="Schmutz J."/>
            <person name="Weeks D."/>
            <person name="Yamada T."/>
            <person name="Claverie J.M."/>
            <person name="Grigoriev I."/>
            <person name="Van Etten J."/>
            <person name="Lomsadze A."/>
            <person name="Borodovsky M."/>
        </authorList>
    </citation>
    <scope>NUCLEOTIDE SEQUENCE [LARGE SCALE GENOMIC DNA]</scope>
    <source>
        <strain evidence="7 8">C-169</strain>
    </source>
</reference>
<dbReference type="SUPFAM" id="SSF52540">
    <property type="entry name" value="P-loop containing nucleoside triphosphate hydrolases"/>
    <property type="match status" value="5"/>
</dbReference>
<keyword evidence="3" id="KW-0677">Repeat</keyword>
<protein>
    <recommendedName>
        <fullName evidence="6">Calponin-homology (CH) domain-containing protein</fullName>
    </recommendedName>
</protein>
<dbReference type="GeneID" id="17041387"/>
<dbReference type="EMBL" id="AGSI01000007">
    <property type="protein sequence ID" value="EIE23395.1"/>
    <property type="molecule type" value="Genomic_DNA"/>
</dbReference>
<feature type="domain" description="Calponin-homology (CH)" evidence="6">
    <location>
        <begin position="679"/>
        <end position="820"/>
    </location>
</feature>
<dbReference type="GO" id="GO:0005737">
    <property type="term" value="C:cytoplasm"/>
    <property type="evidence" value="ECO:0007669"/>
    <property type="project" value="UniProtKB-SubCell"/>
</dbReference>
<dbReference type="SMART" id="SM00015">
    <property type="entry name" value="IQ"/>
    <property type="match status" value="29"/>
</dbReference>
<evidence type="ECO:0000256" key="1">
    <source>
        <dbReference type="ARBA" id="ARBA00004496"/>
    </source>
</evidence>
<evidence type="ECO:0000259" key="6">
    <source>
        <dbReference type="PROSITE" id="PS50021"/>
    </source>
</evidence>
<dbReference type="InterPro" id="IPR001715">
    <property type="entry name" value="CH_dom"/>
</dbReference>
<dbReference type="InterPro" id="IPR000048">
    <property type="entry name" value="IQ_motif_EF-hand-BS"/>
</dbReference>
<evidence type="ECO:0000313" key="8">
    <source>
        <dbReference type="Proteomes" id="UP000007264"/>
    </source>
</evidence>